<dbReference type="GO" id="GO:0005576">
    <property type="term" value="C:extracellular region"/>
    <property type="evidence" value="ECO:0007669"/>
    <property type="project" value="UniProtKB-SubCell"/>
</dbReference>
<feature type="region of interest" description="Disordered" evidence="4">
    <location>
        <begin position="475"/>
        <end position="637"/>
    </location>
</feature>
<evidence type="ECO:0000256" key="1">
    <source>
        <dbReference type="ARBA" id="ARBA00004613"/>
    </source>
</evidence>
<feature type="region of interest" description="Disordered" evidence="4">
    <location>
        <begin position="699"/>
        <end position="721"/>
    </location>
</feature>
<evidence type="ECO:0000313" key="7">
    <source>
        <dbReference type="Proteomes" id="UP000719412"/>
    </source>
</evidence>
<organism evidence="6 7">
    <name type="scientific">Tenebrio molitor</name>
    <name type="common">Yellow mealworm beetle</name>
    <dbReference type="NCBI Taxonomy" id="7067"/>
    <lineage>
        <taxon>Eukaryota</taxon>
        <taxon>Metazoa</taxon>
        <taxon>Ecdysozoa</taxon>
        <taxon>Arthropoda</taxon>
        <taxon>Hexapoda</taxon>
        <taxon>Insecta</taxon>
        <taxon>Pterygota</taxon>
        <taxon>Neoptera</taxon>
        <taxon>Endopterygota</taxon>
        <taxon>Coleoptera</taxon>
        <taxon>Polyphaga</taxon>
        <taxon>Cucujiformia</taxon>
        <taxon>Tenebrionidae</taxon>
        <taxon>Tenebrio</taxon>
    </lineage>
</organism>
<comment type="subcellular location">
    <subcellularLocation>
        <location evidence="1">Secreted</location>
    </subcellularLocation>
</comment>
<keyword evidence="7" id="KW-1185">Reference proteome</keyword>
<name>A0A8J6LBW8_TENMO</name>
<comment type="caution">
    <text evidence="6">The sequence shown here is derived from an EMBL/GenBank/DDBJ whole genome shotgun (WGS) entry which is preliminary data.</text>
</comment>
<dbReference type="SMART" id="SM00214">
    <property type="entry name" value="VWC"/>
    <property type="match status" value="2"/>
</dbReference>
<dbReference type="SUPFAM" id="SSF57603">
    <property type="entry name" value="FnI-like domain"/>
    <property type="match status" value="2"/>
</dbReference>
<dbReference type="GO" id="GO:0036122">
    <property type="term" value="F:BMP binding"/>
    <property type="evidence" value="ECO:0007669"/>
    <property type="project" value="TreeGrafter"/>
</dbReference>
<feature type="domain" description="VWFC" evidence="5">
    <location>
        <begin position="101"/>
        <end position="162"/>
    </location>
</feature>
<dbReference type="AlphaFoldDB" id="A0A8J6LBW8"/>
<keyword evidence="2" id="KW-0964">Secreted</keyword>
<dbReference type="InterPro" id="IPR052424">
    <property type="entry name" value="Kielin_Chordin-BMP_Reg"/>
</dbReference>
<accession>A0A8J6LBW8</accession>
<evidence type="ECO:0000256" key="2">
    <source>
        <dbReference type="ARBA" id="ARBA00022525"/>
    </source>
</evidence>
<dbReference type="PROSITE" id="PS50184">
    <property type="entry name" value="VWFC_2"/>
    <property type="match status" value="1"/>
</dbReference>
<dbReference type="InterPro" id="IPR001007">
    <property type="entry name" value="VWF_dom"/>
</dbReference>
<dbReference type="Gene3D" id="2.10.70.10">
    <property type="entry name" value="Complement Module, domain 1"/>
    <property type="match status" value="1"/>
</dbReference>
<reference evidence="6" key="2">
    <citation type="submission" date="2021-08" db="EMBL/GenBank/DDBJ databases">
        <authorList>
            <person name="Eriksson T."/>
        </authorList>
    </citation>
    <scope>NUCLEOTIDE SEQUENCE</scope>
    <source>
        <strain evidence="6">Stoneville</strain>
        <tissue evidence="6">Whole head</tissue>
    </source>
</reference>
<dbReference type="PANTHER" id="PTHR46698:SF4">
    <property type="entry name" value="CROSSVEINLESS 2"/>
    <property type="match status" value="1"/>
</dbReference>
<evidence type="ECO:0000256" key="4">
    <source>
        <dbReference type="SAM" id="MobiDB-lite"/>
    </source>
</evidence>
<dbReference type="EMBL" id="JABDTM020023767">
    <property type="protein sequence ID" value="KAH0814927.1"/>
    <property type="molecule type" value="Genomic_DNA"/>
</dbReference>
<evidence type="ECO:0000313" key="6">
    <source>
        <dbReference type="EMBL" id="KAH0814927.1"/>
    </source>
</evidence>
<proteinExistence type="predicted"/>
<keyword evidence="3" id="KW-0732">Signal</keyword>
<sequence length="957" mass="105861">MNQHNFNHELLASCLTIRSSRLAREIYPEIEPDSDRNQAPVCIVGDVVYAVDELVPAEQPCLKCKCQPPGVHCETIKCAKKSRCKAIHRPNKCCPDYQCECQHEGRIYANGEKLPASPGGECKVCYCRGGELQCAEVSCYIRTDCEPKTVPGQCCPKYDHCPPKEPFSGRPVATTDKSLTNSSTEILELWPLNTLVPKSSEEVTNATQSYNFEDAKNIPIKPKTSTTALTDDSFKEKITIQEIVPEIKEIPATDSSKLNESQIGDNKDLLDSDINDLIVTDSEPDSSEISEVFQQPPPVLRIGDKLLFLKQGELVPEKDVSTPTSVITIIGAEGLQRGFEDSAEFHEVTNHSETLLNNSNDLELKGAESTHILSLVKHKARPATTTTIPDTSTLLTTTQSAELTTFEENEENSTSSFNFTVETTTILVPEPPTLETSTSMEWTDDDNGTTVVADNSTRGEITELPYLAEMQKNETSEQFVTPGASEESSTEDTLGEVRKESSTEETSGEVRKESSTEETLGEVKKESPTEETVGEVRRESSTEKTLVEVGKESSTEETSGEVRKESSTEETLDEVRIESDGSESTTTEANVDKEVTTNTFVEEIVTPLSNVEHSKESLEETTEESGENTTPKGHVSAMSIENASVESSEGAESVDMVQEVAPNTQIDIMHDLETRSEENKTDAASKDVELIDVHDGKLLQSNETELPPRSIDKRESSSLDENDEVFRQLEFELNASNTERAQTMEEEKKESATIFHELEEEIESPKSAKGDENAETLQRVTDAIAKLTLREKKNSLDDDSRIKQILKLLLSSEIFCTGGLSLRSSYFVRDPGGRRRRDGDSYIREMPEKLRGIYHSSSSKLKDNMKIIVVLAVVAVCAAFPQKEGGAYTNEAIKQAQNTFLIPKDAQIQKVQEGIEIGAYESIPGNQRINLFEILGDQFPTEVVNNLQQQIDQVGRS</sequence>
<feature type="region of interest" description="Disordered" evidence="4">
    <location>
        <begin position="431"/>
        <end position="453"/>
    </location>
</feature>
<evidence type="ECO:0000259" key="5">
    <source>
        <dbReference type="PROSITE" id="PS50184"/>
    </source>
</evidence>
<evidence type="ECO:0000256" key="3">
    <source>
        <dbReference type="ARBA" id="ARBA00022729"/>
    </source>
</evidence>
<protein>
    <recommendedName>
        <fullName evidence="5">VWFC domain-containing protein</fullName>
    </recommendedName>
</protein>
<feature type="compositionally biased region" description="Basic and acidic residues" evidence="4">
    <location>
        <begin position="495"/>
        <end position="579"/>
    </location>
</feature>
<reference evidence="6" key="1">
    <citation type="journal article" date="2020" name="J Insects Food Feed">
        <title>The yellow mealworm (Tenebrio molitor) genome: a resource for the emerging insects as food and feed industry.</title>
        <authorList>
            <person name="Eriksson T."/>
            <person name="Andere A."/>
            <person name="Kelstrup H."/>
            <person name="Emery V."/>
            <person name="Picard C."/>
        </authorList>
    </citation>
    <scope>NUCLEOTIDE SEQUENCE</scope>
    <source>
        <strain evidence="6">Stoneville</strain>
        <tissue evidence="6">Whole head</tissue>
    </source>
</reference>
<dbReference type="GO" id="GO:0030513">
    <property type="term" value="P:positive regulation of BMP signaling pathway"/>
    <property type="evidence" value="ECO:0007669"/>
    <property type="project" value="TreeGrafter"/>
</dbReference>
<gene>
    <name evidence="6" type="ORF">GEV33_007864</name>
</gene>
<dbReference type="Proteomes" id="UP000719412">
    <property type="component" value="Unassembled WGS sequence"/>
</dbReference>
<dbReference type="PANTHER" id="PTHR46698">
    <property type="entry name" value="CROSSVEINLESS 2"/>
    <property type="match status" value="1"/>
</dbReference>